<reference evidence="3" key="2">
    <citation type="journal article" date="2023" name="IMA Fungus">
        <title>Comparative genomic study of the Penicillium genus elucidates a diverse pangenome and 15 lateral gene transfer events.</title>
        <authorList>
            <person name="Petersen C."/>
            <person name="Sorensen T."/>
            <person name="Nielsen M.R."/>
            <person name="Sondergaard T.E."/>
            <person name="Sorensen J.L."/>
            <person name="Fitzpatrick D.A."/>
            <person name="Frisvad J.C."/>
            <person name="Nielsen K.L."/>
        </authorList>
    </citation>
    <scope>NUCLEOTIDE SEQUENCE</scope>
    <source>
        <strain evidence="3">IBT 17660</strain>
    </source>
</reference>
<dbReference type="OrthoDB" id="195446at2759"/>
<dbReference type="Pfam" id="PF24883">
    <property type="entry name" value="NPHP3_N"/>
    <property type="match status" value="1"/>
</dbReference>
<name>A0A9X0BFZ1_9EURO</name>
<dbReference type="InterPro" id="IPR056884">
    <property type="entry name" value="NPHP3-like_N"/>
</dbReference>
<dbReference type="Proteomes" id="UP001147760">
    <property type="component" value="Unassembled WGS sequence"/>
</dbReference>
<accession>A0A9X0BFZ1</accession>
<protein>
    <recommendedName>
        <fullName evidence="2">Nephrocystin 3-like N-terminal domain-containing protein</fullName>
    </recommendedName>
</protein>
<feature type="domain" description="Nephrocystin 3-like N-terminal" evidence="2">
    <location>
        <begin position="50"/>
        <end position="116"/>
    </location>
</feature>
<keyword evidence="1" id="KW-0677">Repeat</keyword>
<proteinExistence type="predicted"/>
<dbReference type="AlphaFoldDB" id="A0A9X0BFZ1"/>
<dbReference type="Gene3D" id="3.40.50.300">
    <property type="entry name" value="P-loop containing nucleotide triphosphate hydrolases"/>
    <property type="match status" value="1"/>
</dbReference>
<dbReference type="PANTHER" id="PTHR10039:SF15">
    <property type="entry name" value="NACHT DOMAIN-CONTAINING PROTEIN"/>
    <property type="match status" value="1"/>
</dbReference>
<dbReference type="InterPro" id="IPR027417">
    <property type="entry name" value="P-loop_NTPase"/>
</dbReference>
<sequence>MFCPGIPGAGKTILSSVVIDELEARYCGDPQIGVAQLLCGLSPLPILYDKHEAKGTRPTIAELLLALSCITSSLRRWFLVLDALDECGLTDTLRLLDILSSFRTSDSNMSLFATSRFIPEIMTKLHTDAVVKEIRGLKSDITKYLEANMDELPLFVTRKPDLLFLLARLSLSSLKGRSIARDIRS</sequence>
<dbReference type="PANTHER" id="PTHR10039">
    <property type="entry name" value="AMELOGENIN"/>
    <property type="match status" value="1"/>
</dbReference>
<dbReference type="SUPFAM" id="SSF52540">
    <property type="entry name" value="P-loop containing nucleoside triphosphate hydrolases"/>
    <property type="match status" value="1"/>
</dbReference>
<keyword evidence="4" id="KW-1185">Reference proteome</keyword>
<organism evidence="3 4">
    <name type="scientific">Penicillium desertorum</name>
    <dbReference type="NCBI Taxonomy" id="1303715"/>
    <lineage>
        <taxon>Eukaryota</taxon>
        <taxon>Fungi</taxon>
        <taxon>Dikarya</taxon>
        <taxon>Ascomycota</taxon>
        <taxon>Pezizomycotina</taxon>
        <taxon>Eurotiomycetes</taxon>
        <taxon>Eurotiomycetidae</taxon>
        <taxon>Eurotiales</taxon>
        <taxon>Aspergillaceae</taxon>
        <taxon>Penicillium</taxon>
    </lineage>
</organism>
<evidence type="ECO:0000313" key="3">
    <source>
        <dbReference type="EMBL" id="KAJ5456343.1"/>
    </source>
</evidence>
<gene>
    <name evidence="3" type="ORF">N7530_011617</name>
</gene>
<reference evidence="3" key="1">
    <citation type="submission" date="2022-12" db="EMBL/GenBank/DDBJ databases">
        <authorList>
            <person name="Petersen C."/>
        </authorList>
    </citation>
    <scope>NUCLEOTIDE SEQUENCE</scope>
    <source>
        <strain evidence="3">IBT 17660</strain>
    </source>
</reference>
<evidence type="ECO:0000313" key="4">
    <source>
        <dbReference type="Proteomes" id="UP001147760"/>
    </source>
</evidence>
<evidence type="ECO:0000256" key="1">
    <source>
        <dbReference type="ARBA" id="ARBA00022737"/>
    </source>
</evidence>
<evidence type="ECO:0000259" key="2">
    <source>
        <dbReference type="Pfam" id="PF24883"/>
    </source>
</evidence>
<comment type="caution">
    <text evidence="3">The sequence shown here is derived from an EMBL/GenBank/DDBJ whole genome shotgun (WGS) entry which is preliminary data.</text>
</comment>
<dbReference type="EMBL" id="JAPWDO010000009">
    <property type="protein sequence ID" value="KAJ5456343.1"/>
    <property type="molecule type" value="Genomic_DNA"/>
</dbReference>